<dbReference type="Proteomes" id="UP000269301">
    <property type="component" value="Unassembled WGS sequence"/>
</dbReference>
<gene>
    <name evidence="1" type="ORF">D8M06_07195</name>
</gene>
<dbReference type="InterPro" id="IPR010982">
    <property type="entry name" value="Lambda_DNA-bd_dom_sf"/>
</dbReference>
<keyword evidence="2" id="KW-1185">Reference proteome</keyword>
<proteinExistence type="predicted"/>
<evidence type="ECO:0008006" key="3">
    <source>
        <dbReference type="Google" id="ProtNLM"/>
    </source>
</evidence>
<accession>A0A495A4U4</accession>
<reference evidence="1 2" key="1">
    <citation type="journal article" date="2016" name="Int. J. Syst. Evol. Microbiol.">
        <title>Oceanobacillus halophilus sp. nov., a novel moderately halophilic bacterium from a hypersaline lake.</title>
        <authorList>
            <person name="Amoozegar M.A."/>
            <person name="Bagheri M."/>
            <person name="Makhdoumi A."/>
            <person name="Nikou M.M."/>
            <person name="Fazeli S.A.S."/>
            <person name="Schumann P."/>
            <person name="Sproer C."/>
            <person name="Sanchez-Porro C."/>
            <person name="Ventosa A."/>
        </authorList>
    </citation>
    <scope>NUCLEOTIDE SEQUENCE [LARGE SCALE GENOMIC DNA]</scope>
    <source>
        <strain evidence="1 2">DSM 23996</strain>
    </source>
</reference>
<name>A0A495A4U4_9BACI</name>
<dbReference type="RefSeq" id="WP_121203730.1">
    <property type="nucleotide sequence ID" value="NZ_RBZP01000003.1"/>
</dbReference>
<dbReference type="EMBL" id="RBZP01000003">
    <property type="protein sequence ID" value="RKQ34697.1"/>
    <property type="molecule type" value="Genomic_DNA"/>
</dbReference>
<comment type="caution">
    <text evidence="1">The sequence shown here is derived from an EMBL/GenBank/DDBJ whole genome shotgun (WGS) entry which is preliminary data.</text>
</comment>
<protein>
    <recommendedName>
        <fullName evidence="3">XRE family transcriptional regulator</fullName>
    </recommendedName>
</protein>
<dbReference type="SUPFAM" id="SSF47413">
    <property type="entry name" value="lambda repressor-like DNA-binding domains"/>
    <property type="match status" value="1"/>
</dbReference>
<dbReference type="OrthoDB" id="6194521at2"/>
<organism evidence="1 2">
    <name type="scientific">Oceanobacillus halophilus</name>
    <dbReference type="NCBI Taxonomy" id="930130"/>
    <lineage>
        <taxon>Bacteria</taxon>
        <taxon>Bacillati</taxon>
        <taxon>Bacillota</taxon>
        <taxon>Bacilli</taxon>
        <taxon>Bacillales</taxon>
        <taxon>Bacillaceae</taxon>
        <taxon>Oceanobacillus</taxon>
    </lineage>
</organism>
<dbReference type="AlphaFoldDB" id="A0A495A4U4"/>
<evidence type="ECO:0000313" key="2">
    <source>
        <dbReference type="Proteomes" id="UP000269301"/>
    </source>
</evidence>
<evidence type="ECO:0000313" key="1">
    <source>
        <dbReference type="EMBL" id="RKQ34697.1"/>
    </source>
</evidence>
<dbReference type="GO" id="GO:0003677">
    <property type="term" value="F:DNA binding"/>
    <property type="evidence" value="ECO:0007669"/>
    <property type="project" value="InterPro"/>
</dbReference>
<sequence length="162" mass="19045">MLDQKIFKEIEDYIQLHQHQEEVLYSLHEAFDADYLTKEVELEDYIESKREPTFQQVLFRYIDKSGLRDPDVYKRAGIDRRHFSKIRSNKGYLPKKNTLIALAFALELDREDADKLLHAAGFSLTNNDTRDLVIQYCLENKITNILDVNEALDYFSLEPLIG</sequence>